<proteinExistence type="evidence at transcript level"/>
<dbReference type="PANTHER" id="PTHR11875">
    <property type="entry name" value="TESTIS-SPECIFIC Y-ENCODED PROTEIN"/>
    <property type="match status" value="1"/>
</dbReference>
<reference evidence="3" key="1">
    <citation type="journal article" date="2015" name="Insect Mol. Biol.">
        <title>We can't all be supermodels: the value of comparative transcriptomics to the study of non-model insects.</title>
        <authorList>
            <person name="Oppenheim S.J."/>
            <person name="Baker R.H."/>
            <person name="Simon S."/>
            <person name="DeSalle R."/>
        </authorList>
    </citation>
    <scope>NUCLEOTIDE SEQUENCE</scope>
</reference>
<comment type="similarity">
    <text evidence="1 2">Belongs to the nucleosome assembly protein (NAP) family.</text>
</comment>
<evidence type="ECO:0000256" key="1">
    <source>
        <dbReference type="ARBA" id="ARBA00009947"/>
    </source>
</evidence>
<dbReference type="GO" id="GO:0005634">
    <property type="term" value="C:nucleus"/>
    <property type="evidence" value="ECO:0007669"/>
    <property type="project" value="InterPro"/>
</dbReference>
<dbReference type="GO" id="GO:0006334">
    <property type="term" value="P:nucleosome assembly"/>
    <property type="evidence" value="ECO:0007669"/>
    <property type="project" value="InterPro"/>
</dbReference>
<feature type="non-terminal residue" evidence="3">
    <location>
        <position position="282"/>
    </location>
</feature>
<dbReference type="Pfam" id="PF00956">
    <property type="entry name" value="NAP"/>
    <property type="match status" value="1"/>
</dbReference>
<dbReference type="InterPro" id="IPR037231">
    <property type="entry name" value="NAP-like_sf"/>
</dbReference>
<organism evidence="3">
    <name type="scientific">Sphyracephala beccarii</name>
    <dbReference type="NCBI Taxonomy" id="139675"/>
    <lineage>
        <taxon>Eukaryota</taxon>
        <taxon>Metazoa</taxon>
        <taxon>Ecdysozoa</taxon>
        <taxon>Arthropoda</taxon>
        <taxon>Hexapoda</taxon>
        <taxon>Insecta</taxon>
        <taxon>Pterygota</taxon>
        <taxon>Neoptera</taxon>
        <taxon>Endopterygota</taxon>
        <taxon>Diptera</taxon>
        <taxon>Brachycera</taxon>
        <taxon>Muscomorpha</taxon>
        <taxon>Diopsoidea</taxon>
        <taxon>Diopsidae</taxon>
        <taxon>Sphyracephala</taxon>
    </lineage>
</organism>
<evidence type="ECO:0000256" key="2">
    <source>
        <dbReference type="RuleBase" id="RU003876"/>
    </source>
</evidence>
<sequence>TVMGIEVATEIAKEVATVMGIEVATEIAKEVETVMGTEVATEVTTVVDKDDWRTYKPFIDIEKKVKVTKSKVPKEIKGIPKFWLTIFKNSERLSELLHKKDEPILFHMYDIRIAYNKDFSYTISFHFKKNKFFTNKVLTKQYFLKTYLNEEKPPNYDGTDTYKCVGCKINWNPGKNITEKLRLQRRKLVKVHKKSFFHFFNPPEIPNYESELTEEIEYALAQDYQIGYFLRSEIVPKAVLYFTGDKMDNAFDKYAEIFSEEEFNDDSKIVEFITNEDIHFDN</sequence>
<accession>A0A0B4U901</accession>
<evidence type="ECO:0000313" key="3">
    <source>
        <dbReference type="EMBL" id="AJC52582.1"/>
    </source>
</evidence>
<dbReference type="SUPFAM" id="SSF143113">
    <property type="entry name" value="NAP-like"/>
    <property type="match status" value="1"/>
</dbReference>
<name>A0A0B4U901_9DIOP</name>
<protein>
    <submittedName>
        <fullName evidence="3">Nucleosome assembly protein 1 paralog 3</fullName>
    </submittedName>
</protein>
<dbReference type="EMBL" id="KM821186">
    <property type="protein sequence ID" value="AJC52582.1"/>
    <property type="molecule type" value="mRNA"/>
</dbReference>
<dbReference type="InterPro" id="IPR002164">
    <property type="entry name" value="NAP_family"/>
</dbReference>
<dbReference type="Gene3D" id="3.30.1120.90">
    <property type="entry name" value="Nucleosome assembly protein"/>
    <property type="match status" value="1"/>
</dbReference>
<feature type="non-terminal residue" evidence="3">
    <location>
        <position position="1"/>
    </location>
</feature>
<dbReference type="AlphaFoldDB" id="A0A0B4U901"/>